<evidence type="ECO:0000313" key="2">
    <source>
        <dbReference type="EMBL" id="KAK4201388.1"/>
    </source>
</evidence>
<feature type="region of interest" description="Disordered" evidence="1">
    <location>
        <begin position="73"/>
        <end position="101"/>
    </location>
</feature>
<dbReference type="EMBL" id="MU863908">
    <property type="protein sequence ID" value="KAK4201388.1"/>
    <property type="molecule type" value="Genomic_DNA"/>
</dbReference>
<reference evidence="2" key="2">
    <citation type="submission" date="2023-05" db="EMBL/GenBank/DDBJ databases">
        <authorList>
            <consortium name="Lawrence Berkeley National Laboratory"/>
            <person name="Steindorff A."/>
            <person name="Hensen N."/>
            <person name="Bonometti L."/>
            <person name="Westerberg I."/>
            <person name="Brannstrom I.O."/>
            <person name="Guillou S."/>
            <person name="Cros-Aarteil S."/>
            <person name="Calhoun S."/>
            <person name="Haridas S."/>
            <person name="Kuo A."/>
            <person name="Mondo S."/>
            <person name="Pangilinan J."/>
            <person name="Riley R."/>
            <person name="Labutti K."/>
            <person name="Andreopoulos B."/>
            <person name="Lipzen A."/>
            <person name="Chen C."/>
            <person name="Yanf M."/>
            <person name="Daum C."/>
            <person name="Ng V."/>
            <person name="Clum A."/>
            <person name="Ohm R."/>
            <person name="Martin F."/>
            <person name="Silar P."/>
            <person name="Natvig D."/>
            <person name="Lalanne C."/>
            <person name="Gautier V."/>
            <person name="Ament-Velasquez S.L."/>
            <person name="Kruys A."/>
            <person name="Hutchinson M.I."/>
            <person name="Powell A.J."/>
            <person name="Barry K."/>
            <person name="Miller A.N."/>
            <person name="Grigoriev I.V."/>
            <person name="Debuchy R."/>
            <person name="Gladieux P."/>
            <person name="Thoren M.H."/>
            <person name="Johannesson H."/>
        </authorList>
    </citation>
    <scope>NUCLEOTIDE SEQUENCE</scope>
    <source>
        <strain evidence="2">CBS 315.58</strain>
    </source>
</reference>
<dbReference type="Proteomes" id="UP001303160">
    <property type="component" value="Unassembled WGS sequence"/>
</dbReference>
<evidence type="ECO:0000256" key="1">
    <source>
        <dbReference type="SAM" id="MobiDB-lite"/>
    </source>
</evidence>
<name>A0AAN6XJE5_9PEZI</name>
<sequence length="240" mass="26411">MGLGKTATALGVAVVSHRLLRQWDEVWRHPGLHLTAGDARVKCPLGQENARAGVQALRRQRSVRLDRTRVPRRWRQHREQRHVQAESRRRTRPRQDGHARPAAAGVLAAGLSVADGLFARRSWPVLVAFTVSAIFGFEQVKCGAIKRGAMMSLLSAGNRDGHTGAACFRDASFKSAKKSEAARRQSTEIPVHRSPSPPKSQSTEVPVHRNPSPPKSQSTEVPVHRSPSPPKSKSTEVQVH</sequence>
<protein>
    <submittedName>
        <fullName evidence="2">Uncharacterized protein</fullName>
    </submittedName>
</protein>
<feature type="compositionally biased region" description="Polar residues" evidence="1">
    <location>
        <begin position="231"/>
        <end position="240"/>
    </location>
</feature>
<evidence type="ECO:0000313" key="3">
    <source>
        <dbReference type="Proteomes" id="UP001303160"/>
    </source>
</evidence>
<organism evidence="2 3">
    <name type="scientific">Triangularia verruculosa</name>
    <dbReference type="NCBI Taxonomy" id="2587418"/>
    <lineage>
        <taxon>Eukaryota</taxon>
        <taxon>Fungi</taxon>
        <taxon>Dikarya</taxon>
        <taxon>Ascomycota</taxon>
        <taxon>Pezizomycotina</taxon>
        <taxon>Sordariomycetes</taxon>
        <taxon>Sordariomycetidae</taxon>
        <taxon>Sordariales</taxon>
        <taxon>Podosporaceae</taxon>
        <taxon>Triangularia</taxon>
    </lineage>
</organism>
<comment type="caution">
    <text evidence="2">The sequence shown here is derived from an EMBL/GenBank/DDBJ whole genome shotgun (WGS) entry which is preliminary data.</text>
</comment>
<feature type="region of interest" description="Disordered" evidence="1">
    <location>
        <begin position="178"/>
        <end position="240"/>
    </location>
</feature>
<accession>A0AAN6XJE5</accession>
<feature type="compositionally biased region" description="Basic and acidic residues" evidence="1">
    <location>
        <begin position="81"/>
        <end position="99"/>
    </location>
</feature>
<dbReference type="AlphaFoldDB" id="A0AAN6XJE5"/>
<proteinExistence type="predicted"/>
<reference evidence="2" key="1">
    <citation type="journal article" date="2023" name="Mol. Phylogenet. Evol.">
        <title>Genome-scale phylogeny and comparative genomics of the fungal order Sordariales.</title>
        <authorList>
            <person name="Hensen N."/>
            <person name="Bonometti L."/>
            <person name="Westerberg I."/>
            <person name="Brannstrom I.O."/>
            <person name="Guillou S."/>
            <person name="Cros-Aarteil S."/>
            <person name="Calhoun S."/>
            <person name="Haridas S."/>
            <person name="Kuo A."/>
            <person name="Mondo S."/>
            <person name="Pangilinan J."/>
            <person name="Riley R."/>
            <person name="LaButti K."/>
            <person name="Andreopoulos B."/>
            <person name="Lipzen A."/>
            <person name="Chen C."/>
            <person name="Yan M."/>
            <person name="Daum C."/>
            <person name="Ng V."/>
            <person name="Clum A."/>
            <person name="Steindorff A."/>
            <person name="Ohm R.A."/>
            <person name="Martin F."/>
            <person name="Silar P."/>
            <person name="Natvig D.O."/>
            <person name="Lalanne C."/>
            <person name="Gautier V."/>
            <person name="Ament-Velasquez S.L."/>
            <person name="Kruys A."/>
            <person name="Hutchinson M.I."/>
            <person name="Powell A.J."/>
            <person name="Barry K."/>
            <person name="Miller A.N."/>
            <person name="Grigoriev I.V."/>
            <person name="Debuchy R."/>
            <person name="Gladieux P."/>
            <person name="Hiltunen Thoren M."/>
            <person name="Johannesson H."/>
        </authorList>
    </citation>
    <scope>NUCLEOTIDE SEQUENCE</scope>
    <source>
        <strain evidence="2">CBS 315.58</strain>
    </source>
</reference>
<keyword evidence="3" id="KW-1185">Reference proteome</keyword>
<gene>
    <name evidence="2" type="ORF">QBC40DRAFT_253210</name>
</gene>